<sequence>MPCWVIHSGPIGFCNSVRSGYKSEVVLGNEWLWMQSEMATKDEKDSSGPNLNGKIKPLLLGLWAGEVDPLVFATVSGQATKNEKDSSGPNLNGKIQALVVRLVAEEDSPCKSKNVKDKVFRQLSIQNVEAICYLGSVVSQPHASLIRSSHNL</sequence>
<evidence type="ECO:0000313" key="2">
    <source>
        <dbReference type="Proteomes" id="UP000737018"/>
    </source>
</evidence>
<organism evidence="1 2">
    <name type="scientific">Castanea mollissima</name>
    <name type="common">Chinese chestnut</name>
    <dbReference type="NCBI Taxonomy" id="60419"/>
    <lineage>
        <taxon>Eukaryota</taxon>
        <taxon>Viridiplantae</taxon>
        <taxon>Streptophyta</taxon>
        <taxon>Embryophyta</taxon>
        <taxon>Tracheophyta</taxon>
        <taxon>Spermatophyta</taxon>
        <taxon>Magnoliopsida</taxon>
        <taxon>eudicotyledons</taxon>
        <taxon>Gunneridae</taxon>
        <taxon>Pentapetalae</taxon>
        <taxon>rosids</taxon>
        <taxon>fabids</taxon>
        <taxon>Fagales</taxon>
        <taxon>Fagaceae</taxon>
        <taxon>Castanea</taxon>
    </lineage>
</organism>
<dbReference type="AlphaFoldDB" id="A0A8J4RRL5"/>
<gene>
    <name evidence="1" type="ORF">CMV_001400</name>
</gene>
<name>A0A8J4RRL5_9ROSI</name>
<accession>A0A8J4RRL5</accession>
<dbReference type="Proteomes" id="UP000737018">
    <property type="component" value="Unassembled WGS sequence"/>
</dbReference>
<dbReference type="EMBL" id="JRKL02000087">
    <property type="protein sequence ID" value="KAF3975330.1"/>
    <property type="molecule type" value="Genomic_DNA"/>
</dbReference>
<reference evidence="1" key="1">
    <citation type="submission" date="2020-03" db="EMBL/GenBank/DDBJ databases">
        <title>Castanea mollissima Vanexum genome sequencing.</title>
        <authorList>
            <person name="Staton M."/>
        </authorList>
    </citation>
    <scope>NUCLEOTIDE SEQUENCE</scope>
    <source>
        <tissue evidence="1">Leaf</tissue>
    </source>
</reference>
<keyword evidence="2" id="KW-1185">Reference proteome</keyword>
<evidence type="ECO:0000313" key="1">
    <source>
        <dbReference type="EMBL" id="KAF3975330.1"/>
    </source>
</evidence>
<protein>
    <submittedName>
        <fullName evidence="1">Uncharacterized protein</fullName>
    </submittedName>
</protein>
<comment type="caution">
    <text evidence="1">The sequence shown here is derived from an EMBL/GenBank/DDBJ whole genome shotgun (WGS) entry which is preliminary data.</text>
</comment>
<proteinExistence type="predicted"/>